<dbReference type="Pfam" id="PF23559">
    <property type="entry name" value="WHD_DRP"/>
    <property type="match status" value="1"/>
</dbReference>
<feature type="region of interest" description="Disordered" evidence="4">
    <location>
        <begin position="1"/>
        <end position="22"/>
    </location>
</feature>
<feature type="domain" description="NB-ARC" evidence="5">
    <location>
        <begin position="35"/>
        <end position="203"/>
    </location>
</feature>
<keyword evidence="2" id="KW-0677">Repeat</keyword>
<evidence type="ECO:0000256" key="4">
    <source>
        <dbReference type="SAM" id="MobiDB-lite"/>
    </source>
</evidence>
<evidence type="ECO:0000259" key="5">
    <source>
        <dbReference type="Pfam" id="PF00931"/>
    </source>
</evidence>
<evidence type="ECO:0000256" key="1">
    <source>
        <dbReference type="ARBA" id="ARBA00022614"/>
    </source>
</evidence>
<evidence type="ECO:0000259" key="6">
    <source>
        <dbReference type="Pfam" id="PF23559"/>
    </source>
</evidence>
<dbReference type="Gene3D" id="1.10.10.10">
    <property type="entry name" value="Winged helix-like DNA-binding domain superfamily/Winged helix DNA-binding domain"/>
    <property type="match status" value="1"/>
</dbReference>
<feature type="domain" description="Disease resistance protein winged helix" evidence="6">
    <location>
        <begin position="293"/>
        <end position="360"/>
    </location>
</feature>
<dbReference type="Gene3D" id="3.80.10.10">
    <property type="entry name" value="Ribonuclease Inhibitor"/>
    <property type="match status" value="2"/>
</dbReference>
<dbReference type="InterPro" id="IPR042197">
    <property type="entry name" value="Apaf_helical"/>
</dbReference>
<organism evidence="8 9">
    <name type="scientific">Trema orientale</name>
    <name type="common">Charcoal tree</name>
    <name type="synonym">Celtis orientalis</name>
    <dbReference type="NCBI Taxonomy" id="63057"/>
    <lineage>
        <taxon>Eukaryota</taxon>
        <taxon>Viridiplantae</taxon>
        <taxon>Streptophyta</taxon>
        <taxon>Embryophyta</taxon>
        <taxon>Tracheophyta</taxon>
        <taxon>Spermatophyta</taxon>
        <taxon>Magnoliopsida</taxon>
        <taxon>eudicotyledons</taxon>
        <taxon>Gunneridae</taxon>
        <taxon>Pentapetalae</taxon>
        <taxon>rosids</taxon>
        <taxon>fabids</taxon>
        <taxon>Rosales</taxon>
        <taxon>Cannabaceae</taxon>
        <taxon>Trema</taxon>
    </lineage>
</organism>
<evidence type="ECO:0000256" key="2">
    <source>
        <dbReference type="ARBA" id="ARBA00022737"/>
    </source>
</evidence>
<dbReference type="PANTHER" id="PTHR36766:SF40">
    <property type="entry name" value="DISEASE RESISTANCE PROTEIN RGA3"/>
    <property type="match status" value="1"/>
</dbReference>
<dbReference type="FunFam" id="3.40.50.300:FF:001091">
    <property type="entry name" value="Probable disease resistance protein At1g61300"/>
    <property type="match status" value="1"/>
</dbReference>
<dbReference type="InterPro" id="IPR036388">
    <property type="entry name" value="WH-like_DNA-bd_sf"/>
</dbReference>
<dbReference type="Gene3D" id="1.10.8.430">
    <property type="entry name" value="Helical domain of apoptotic protease-activating factors"/>
    <property type="match status" value="1"/>
</dbReference>
<dbReference type="Proteomes" id="UP000237000">
    <property type="component" value="Unassembled WGS sequence"/>
</dbReference>
<name>A0A2P5EGY2_TREOI</name>
<sequence>MDNPGLRRVEKQELPERLPTPLARESEIYGRDADREAIIKLLLSDDASGDNLTVIPIVGMGGIGKTTLAQLVFKDEKVTKRFDTKVWVTVGEDKVDCVKVMKAILKQVTNSEKCDIQEQYLLQEELKKSLMGKRFLFVLDDIWDEDPHKWDVLKSSSESGLHGSNIIVTTRSTKVALIMKTVSIHQLAQISEDDGWKLFAKRALIDVDYSNDYSDLQVIGRKIVDKCKGLPLAIKSLGDLLRYKRNKNEWVNILSSDIWELNERNNICILPALWLSYYHLPSQLKSCFAYCALFPKDYEFEKEEIILLWMVEDLLHSTIRKTMEEYGEEYFYDLISRSFFQPSSKGTSKFVMHDLLHDLAIFVFGGFCMEMDDTNFPDCAHKIRHLSYRGGVNDPEKLEALSKAKGLRTFKTHSPWSMRTDHLLKSLLGTESCLRVLYLFDDKIRELPNSIGDLKYLKYLELRCCQLKEIAETVCNLYNLQTLILEYCFGLKRLPTNIGDLINLRYLFLPRFLGEMPLQIGKLTSLHTLNKYVVGPEDRCAGIKQLKELQNLHGSLEISGLDNVAGVKGDLETVLEDKKFLSQLGLCWGKQRRAADISQKAKEVLGALKPHANLKELTIMDYPGTDFPNWFGDNLSSNIVTLSLHRCESCSVLPPLGQLSSLKHLVIWGFDGVKEINSEFYYSSGGSPAAGTKPFRSLETLRFEFLFYLEKWSFLEGEVEGGVFPRLKELRLTHCDRLKSLSGYFPSLRILDVVYCNQILPLLPRGQQTNVRFPSLETLKIFHCDVKELLAEGGLPTSLKEVRLDECYDLTTLDEEAFQCLTSLQKLHISHCYKIPCLPIARFFI</sequence>
<dbReference type="OrthoDB" id="773208at2759"/>
<evidence type="ECO:0000313" key="9">
    <source>
        <dbReference type="Proteomes" id="UP000237000"/>
    </source>
</evidence>
<feature type="compositionally biased region" description="Basic and acidic residues" evidence="4">
    <location>
        <begin position="1"/>
        <end position="16"/>
    </location>
</feature>
<keyword evidence="9" id="KW-1185">Reference proteome</keyword>
<proteinExistence type="predicted"/>
<dbReference type="SUPFAM" id="SSF52540">
    <property type="entry name" value="P-loop containing nucleoside triphosphate hydrolases"/>
    <property type="match status" value="1"/>
</dbReference>
<evidence type="ECO:0000256" key="3">
    <source>
        <dbReference type="ARBA" id="ARBA00022821"/>
    </source>
</evidence>
<dbReference type="PANTHER" id="PTHR36766">
    <property type="entry name" value="PLANT BROAD-SPECTRUM MILDEW RESISTANCE PROTEIN RPW8"/>
    <property type="match status" value="1"/>
</dbReference>
<dbReference type="SUPFAM" id="SSF52058">
    <property type="entry name" value="L domain-like"/>
    <property type="match status" value="1"/>
</dbReference>
<evidence type="ECO:0000259" key="7">
    <source>
        <dbReference type="Pfam" id="PF25019"/>
    </source>
</evidence>
<dbReference type="InterPro" id="IPR058922">
    <property type="entry name" value="WHD_DRP"/>
</dbReference>
<reference evidence="9" key="1">
    <citation type="submission" date="2016-06" db="EMBL/GenBank/DDBJ databases">
        <title>Parallel loss of symbiosis genes in relatives of nitrogen-fixing non-legume Parasponia.</title>
        <authorList>
            <person name="Van Velzen R."/>
            <person name="Holmer R."/>
            <person name="Bu F."/>
            <person name="Rutten L."/>
            <person name="Van Zeijl A."/>
            <person name="Liu W."/>
            <person name="Santuari L."/>
            <person name="Cao Q."/>
            <person name="Sharma T."/>
            <person name="Shen D."/>
            <person name="Roswanjaya Y."/>
            <person name="Wardhani T."/>
            <person name="Kalhor M.S."/>
            <person name="Jansen J."/>
            <person name="Van den Hoogen J."/>
            <person name="Gungor B."/>
            <person name="Hartog M."/>
            <person name="Hontelez J."/>
            <person name="Verver J."/>
            <person name="Yang W.-C."/>
            <person name="Schijlen E."/>
            <person name="Repin R."/>
            <person name="Schilthuizen M."/>
            <person name="Schranz E."/>
            <person name="Heidstra R."/>
            <person name="Miyata K."/>
            <person name="Fedorova E."/>
            <person name="Kohlen W."/>
            <person name="Bisseling T."/>
            <person name="Smit S."/>
            <person name="Geurts R."/>
        </authorList>
    </citation>
    <scope>NUCLEOTIDE SEQUENCE [LARGE SCALE GENOMIC DNA]</scope>
    <source>
        <strain evidence="9">cv. RG33-2</strain>
    </source>
</reference>
<dbReference type="Pfam" id="PF00931">
    <property type="entry name" value="NB-ARC"/>
    <property type="match status" value="1"/>
</dbReference>
<comment type="caution">
    <text evidence="8">The sequence shown here is derived from an EMBL/GenBank/DDBJ whole genome shotgun (WGS) entry which is preliminary data.</text>
</comment>
<dbReference type="InParanoid" id="A0A2P5EGY2"/>
<dbReference type="EMBL" id="JXTC01000156">
    <property type="protein sequence ID" value="PON84788.1"/>
    <property type="molecule type" value="Genomic_DNA"/>
</dbReference>
<dbReference type="GO" id="GO:0043531">
    <property type="term" value="F:ADP binding"/>
    <property type="evidence" value="ECO:0007669"/>
    <property type="project" value="InterPro"/>
</dbReference>
<feature type="domain" description="R13L1/DRL21-like LRR repeat region" evidence="7">
    <location>
        <begin position="543"/>
        <end position="668"/>
    </location>
</feature>
<gene>
    <name evidence="8" type="ORF">TorRG33x02_193400</name>
</gene>
<dbReference type="PRINTS" id="PR00364">
    <property type="entry name" value="DISEASERSIST"/>
</dbReference>
<keyword evidence="3" id="KW-0611">Plant defense</keyword>
<keyword evidence="1" id="KW-0433">Leucine-rich repeat</keyword>
<dbReference type="InterPro" id="IPR032675">
    <property type="entry name" value="LRR_dom_sf"/>
</dbReference>
<dbReference type="AlphaFoldDB" id="A0A2P5EGY2"/>
<evidence type="ECO:0000313" key="8">
    <source>
        <dbReference type="EMBL" id="PON84788.1"/>
    </source>
</evidence>
<dbReference type="Pfam" id="PF25019">
    <property type="entry name" value="LRR_R13L1-DRL21"/>
    <property type="match status" value="1"/>
</dbReference>
<dbReference type="FunFam" id="1.10.10.10:FF:000322">
    <property type="entry name" value="Probable disease resistance protein At1g63360"/>
    <property type="match status" value="1"/>
</dbReference>
<protein>
    <submittedName>
        <fullName evidence="8">NB-ARC domain, LRR domain containing protein</fullName>
    </submittedName>
</protein>
<dbReference type="Gene3D" id="3.40.50.300">
    <property type="entry name" value="P-loop containing nucleotide triphosphate hydrolases"/>
    <property type="match status" value="1"/>
</dbReference>
<dbReference type="InterPro" id="IPR002182">
    <property type="entry name" value="NB-ARC"/>
</dbReference>
<dbReference type="InterPro" id="IPR027417">
    <property type="entry name" value="P-loop_NTPase"/>
</dbReference>
<accession>A0A2P5EGY2</accession>
<dbReference type="InterPro" id="IPR056789">
    <property type="entry name" value="LRR_R13L1-DRL21"/>
</dbReference>
<dbReference type="GO" id="GO:0006952">
    <property type="term" value="P:defense response"/>
    <property type="evidence" value="ECO:0007669"/>
    <property type="project" value="UniProtKB-KW"/>
</dbReference>